<reference evidence="9" key="1">
    <citation type="journal article" date="2014" name="Genome Announc.">
        <title>Genome sequence and annotation of Acremonium chrysogenum, producer of the beta-lactam antibiotic cephalosporin C.</title>
        <authorList>
            <person name="Terfehr D."/>
            <person name="Dahlmann T.A."/>
            <person name="Specht T."/>
            <person name="Zadra I."/>
            <person name="Kuernsteiner H."/>
            <person name="Kueck U."/>
        </authorList>
    </citation>
    <scope>NUCLEOTIDE SEQUENCE [LARGE SCALE GENOMIC DNA]</scope>
    <source>
        <strain evidence="9">ATCC 11550 / CBS 779.69 / DSM 880 / IAM 14645 / JCM 23072 / IMI 49137</strain>
    </source>
</reference>
<evidence type="ECO:0000256" key="2">
    <source>
        <dbReference type="ARBA" id="ARBA00022857"/>
    </source>
</evidence>
<evidence type="ECO:0000256" key="1">
    <source>
        <dbReference type="ARBA" id="ARBA00022516"/>
    </source>
</evidence>
<evidence type="ECO:0000256" key="7">
    <source>
        <dbReference type="SAM" id="MobiDB-lite"/>
    </source>
</evidence>
<feature type="region of interest" description="Disordered" evidence="7">
    <location>
        <begin position="1"/>
        <end position="52"/>
    </location>
</feature>
<evidence type="ECO:0000313" key="8">
    <source>
        <dbReference type="EMBL" id="KFH47544.1"/>
    </source>
</evidence>
<keyword evidence="9" id="KW-1185">Reference proteome</keyword>
<protein>
    <submittedName>
        <fullName evidence="8">3-keto-steroid reductase-like protein</fullName>
    </submittedName>
</protein>
<evidence type="ECO:0000256" key="5">
    <source>
        <dbReference type="ARBA" id="ARBA00023098"/>
    </source>
</evidence>
<evidence type="ECO:0000256" key="6">
    <source>
        <dbReference type="ARBA" id="ARBA00023593"/>
    </source>
</evidence>
<dbReference type="GO" id="GO:0005741">
    <property type="term" value="C:mitochondrial outer membrane"/>
    <property type="evidence" value="ECO:0007669"/>
    <property type="project" value="TreeGrafter"/>
</dbReference>
<accession>A0A086TDW2</accession>
<dbReference type="GO" id="GO:0006696">
    <property type="term" value="P:ergosterol biosynthetic process"/>
    <property type="evidence" value="ECO:0007669"/>
    <property type="project" value="TreeGrafter"/>
</dbReference>
<gene>
    <name evidence="8" type="ORF">ACRE_016500</name>
</gene>
<name>A0A086TDW2_HAPC1</name>
<dbReference type="SUPFAM" id="SSF51735">
    <property type="entry name" value="NAD(P)-binding Rossmann-fold domains"/>
    <property type="match status" value="1"/>
</dbReference>
<dbReference type="Gene3D" id="3.40.50.720">
    <property type="entry name" value="NAD(P)-binding Rossmann-like Domain"/>
    <property type="match status" value="1"/>
</dbReference>
<feature type="region of interest" description="Disordered" evidence="7">
    <location>
        <begin position="98"/>
        <end position="118"/>
    </location>
</feature>
<dbReference type="Proteomes" id="UP000029964">
    <property type="component" value="Unassembled WGS sequence"/>
</dbReference>
<dbReference type="InterPro" id="IPR051593">
    <property type="entry name" value="Ergosterol_Biosynth_ERG27"/>
</dbReference>
<dbReference type="GO" id="GO:0005811">
    <property type="term" value="C:lipid droplet"/>
    <property type="evidence" value="ECO:0007669"/>
    <property type="project" value="TreeGrafter"/>
</dbReference>
<keyword evidence="2" id="KW-0521">NADP</keyword>
<keyword evidence="5" id="KW-0443">Lipid metabolism</keyword>
<proteinExistence type="inferred from homology"/>
<sequence length="508" mass="56502">MPPAGSSTPPRPAPWDDVDPTDQLFVVITGANRKKKPRTRADPRENSGIGLGTGERLIDEFLSTRPATAHLILIPTTRSDAKSRQTIRALRAHAITAAKALRRPHAPGNDNDDNGGDGGYRWEDHAARVHVLSLQLDLCDVRAVYELADRVCTGTLSNPEGVEGPDAELRDVVVPRLDAVVCNAAYGGWSGLSYLNFFWTLLVDGFIQTVTWPKCKVAYPTRILNQQPAYRYPAKPRLGEVFCACVFGHYLLAHQLLPLLSRPNSAPSTITQPPPGRIIWSSSVEAVRSVFDPSDIQCLRPSSAPYESAKRLTDILSLTHTLPSVRPISSSYLREDGTKEDARQPPKMYLTHPGVVASSIFPLPGFLFWAYHLALTLARLLGSPWHTVDAYHGSRSAAWVILQEQATLDELDGERVKWGSAANRANESFVKKTEVDGWGWTGRVEGESESEDHDKDGVVEHVLRKSVGRRRDVADVTKEELEDFEELGRECWEHMEELREEWEEILGL</sequence>
<organism evidence="8 9">
    <name type="scientific">Hapsidospora chrysogenum (strain ATCC 11550 / CBS 779.69 / DSM 880 / IAM 14645 / JCM 23072 / IMI 49137)</name>
    <name type="common">Acremonium chrysogenum</name>
    <dbReference type="NCBI Taxonomy" id="857340"/>
    <lineage>
        <taxon>Eukaryota</taxon>
        <taxon>Fungi</taxon>
        <taxon>Dikarya</taxon>
        <taxon>Ascomycota</taxon>
        <taxon>Pezizomycotina</taxon>
        <taxon>Sordariomycetes</taxon>
        <taxon>Hypocreomycetidae</taxon>
        <taxon>Hypocreales</taxon>
        <taxon>Bionectriaceae</taxon>
        <taxon>Hapsidospora</taxon>
    </lineage>
</organism>
<dbReference type="STRING" id="857340.A0A086TDW2"/>
<dbReference type="AlphaFoldDB" id="A0A086TDW2"/>
<keyword evidence="4" id="KW-0560">Oxidoreductase</keyword>
<evidence type="ECO:0000256" key="4">
    <source>
        <dbReference type="ARBA" id="ARBA00023002"/>
    </source>
</evidence>
<dbReference type="OrthoDB" id="9989144at2759"/>
<dbReference type="GO" id="GO:0000253">
    <property type="term" value="F:3-beta-hydroxysteroid 3-dehydrogenase (NADP+) activity"/>
    <property type="evidence" value="ECO:0007669"/>
    <property type="project" value="TreeGrafter"/>
</dbReference>
<comment type="similarity">
    <text evidence="6">Belongs to the short-chain dehydrogenases/reductases (SDR) family. ERG27 subfamily.</text>
</comment>
<keyword evidence="3" id="KW-0752">Steroid biosynthesis</keyword>
<dbReference type="InterPro" id="IPR036291">
    <property type="entry name" value="NAD(P)-bd_dom_sf"/>
</dbReference>
<comment type="caution">
    <text evidence="8">The sequence shown here is derived from an EMBL/GenBank/DDBJ whole genome shotgun (WGS) entry which is preliminary data.</text>
</comment>
<dbReference type="EMBL" id="JPKY01000009">
    <property type="protein sequence ID" value="KFH47544.1"/>
    <property type="molecule type" value="Genomic_DNA"/>
</dbReference>
<dbReference type="PANTHER" id="PTHR43647:SF1">
    <property type="entry name" value="3-KETO-STEROID REDUCTASE ERG27"/>
    <property type="match status" value="1"/>
</dbReference>
<dbReference type="GO" id="GO:0005789">
    <property type="term" value="C:endoplasmic reticulum membrane"/>
    <property type="evidence" value="ECO:0007669"/>
    <property type="project" value="TreeGrafter"/>
</dbReference>
<feature type="compositionally biased region" description="Pro residues" evidence="7">
    <location>
        <begin position="1"/>
        <end position="13"/>
    </location>
</feature>
<evidence type="ECO:0000256" key="3">
    <source>
        <dbReference type="ARBA" id="ARBA00022955"/>
    </source>
</evidence>
<dbReference type="HOGENOM" id="CLU_029944_0_0_1"/>
<dbReference type="PANTHER" id="PTHR43647">
    <property type="entry name" value="DEHYDROGENASE"/>
    <property type="match status" value="1"/>
</dbReference>
<keyword evidence="1" id="KW-0444">Lipid biosynthesis</keyword>
<evidence type="ECO:0000313" key="9">
    <source>
        <dbReference type="Proteomes" id="UP000029964"/>
    </source>
</evidence>